<feature type="chain" id="PRO_5039112148" evidence="2">
    <location>
        <begin position="27"/>
        <end position="337"/>
    </location>
</feature>
<evidence type="ECO:0000313" key="4">
    <source>
        <dbReference type="EMBL" id="MBO8466457.1"/>
    </source>
</evidence>
<comment type="caution">
    <text evidence="4">The sequence shown here is derived from an EMBL/GenBank/DDBJ whole genome shotgun (WGS) entry which is preliminary data.</text>
</comment>
<reference evidence="4" key="1">
    <citation type="submission" date="2020-10" db="EMBL/GenBank/DDBJ databases">
        <authorList>
            <person name="Gilroy R."/>
        </authorList>
    </citation>
    <scope>NUCLEOTIDE SEQUENCE</scope>
    <source>
        <strain evidence="4">B1-15692</strain>
    </source>
</reference>
<evidence type="ECO:0000256" key="1">
    <source>
        <dbReference type="ARBA" id="ARBA00022801"/>
    </source>
</evidence>
<dbReference type="PANTHER" id="PTHR48081">
    <property type="entry name" value="AB HYDROLASE SUPERFAMILY PROTEIN C4A8.06C"/>
    <property type="match status" value="1"/>
</dbReference>
<sequence>MKITGSAIIIAALAAAVLVYGQDACAQPGCDLKPSKTVLLYPEGQDSGKGLQEAWGPGESNGITEQEFTEDNGNISNITEARFDLYFPEKPNGQMVIVCPGGGYGIVSSYNEGVYVADRMTEHGVTVAVVKYRLPNGHWTVPLTDVQNTFRYCRAHASEWGVRQIGVMGFSAGGHLAASATTLYSDKKTRPDFSILIYPVISLDWSMTHGGTRTNLIGEDNRWQSRQGKDYEQWTADKAMHGKLVEKYSLENNVTPDTPPVFLAHCTDDSTVPVQNSIDFYMELVKNGVPAEMHIFPYGGHGWGFSTVEYTGYDGLGYARSEFEASLFRWMDSMREK</sequence>
<gene>
    <name evidence="4" type="ORF">IAB99_01670</name>
</gene>
<dbReference type="AlphaFoldDB" id="A0A9D9NAG4"/>
<reference evidence="4" key="2">
    <citation type="journal article" date="2021" name="PeerJ">
        <title>Extensive microbial diversity within the chicken gut microbiome revealed by metagenomics and culture.</title>
        <authorList>
            <person name="Gilroy R."/>
            <person name="Ravi A."/>
            <person name="Getino M."/>
            <person name="Pursley I."/>
            <person name="Horton D.L."/>
            <person name="Alikhan N.F."/>
            <person name="Baker D."/>
            <person name="Gharbi K."/>
            <person name="Hall N."/>
            <person name="Watson M."/>
            <person name="Adriaenssens E.M."/>
            <person name="Foster-Nyarko E."/>
            <person name="Jarju S."/>
            <person name="Secka A."/>
            <person name="Antonio M."/>
            <person name="Oren A."/>
            <person name="Chaudhuri R.R."/>
            <person name="La Ragione R."/>
            <person name="Hildebrand F."/>
            <person name="Pallen M.J."/>
        </authorList>
    </citation>
    <scope>NUCLEOTIDE SEQUENCE</scope>
    <source>
        <strain evidence="4">B1-15692</strain>
    </source>
</reference>
<evidence type="ECO:0000313" key="5">
    <source>
        <dbReference type="Proteomes" id="UP000823660"/>
    </source>
</evidence>
<dbReference type="GO" id="GO:0016787">
    <property type="term" value="F:hydrolase activity"/>
    <property type="evidence" value="ECO:0007669"/>
    <property type="project" value="UniProtKB-KW"/>
</dbReference>
<dbReference type="InterPro" id="IPR049492">
    <property type="entry name" value="BD-FAE-like_dom"/>
</dbReference>
<dbReference type="InterPro" id="IPR050300">
    <property type="entry name" value="GDXG_lipolytic_enzyme"/>
</dbReference>
<dbReference type="PANTHER" id="PTHR48081:SF6">
    <property type="entry name" value="PEPTIDASE S9 PROLYL OLIGOPEPTIDASE CATALYTIC DOMAIN-CONTAINING PROTEIN"/>
    <property type="match status" value="1"/>
</dbReference>
<dbReference type="Proteomes" id="UP000823660">
    <property type="component" value="Unassembled WGS sequence"/>
</dbReference>
<name>A0A9D9NAG4_9BACT</name>
<proteinExistence type="predicted"/>
<dbReference type="InterPro" id="IPR029058">
    <property type="entry name" value="AB_hydrolase_fold"/>
</dbReference>
<feature type="signal peptide" evidence="2">
    <location>
        <begin position="1"/>
        <end position="26"/>
    </location>
</feature>
<dbReference type="EMBL" id="JADIMH010000009">
    <property type="protein sequence ID" value="MBO8466457.1"/>
    <property type="molecule type" value="Genomic_DNA"/>
</dbReference>
<dbReference type="Gene3D" id="3.40.50.1820">
    <property type="entry name" value="alpha/beta hydrolase"/>
    <property type="match status" value="1"/>
</dbReference>
<keyword evidence="2" id="KW-0732">Signal</keyword>
<feature type="domain" description="BD-FAE-like" evidence="3">
    <location>
        <begin position="84"/>
        <end position="284"/>
    </location>
</feature>
<accession>A0A9D9NAG4</accession>
<dbReference type="SUPFAM" id="SSF53474">
    <property type="entry name" value="alpha/beta-Hydrolases"/>
    <property type="match status" value="1"/>
</dbReference>
<protein>
    <submittedName>
        <fullName evidence="4">Alpha/beta hydrolase fold domain-containing protein</fullName>
    </submittedName>
</protein>
<evidence type="ECO:0000256" key="2">
    <source>
        <dbReference type="SAM" id="SignalP"/>
    </source>
</evidence>
<keyword evidence="1 4" id="KW-0378">Hydrolase</keyword>
<organism evidence="4 5">
    <name type="scientific">Candidatus Cryptobacteroides faecipullorum</name>
    <dbReference type="NCBI Taxonomy" id="2840764"/>
    <lineage>
        <taxon>Bacteria</taxon>
        <taxon>Pseudomonadati</taxon>
        <taxon>Bacteroidota</taxon>
        <taxon>Bacteroidia</taxon>
        <taxon>Bacteroidales</taxon>
        <taxon>Candidatus Cryptobacteroides</taxon>
    </lineage>
</organism>
<dbReference type="Pfam" id="PF20434">
    <property type="entry name" value="BD-FAE"/>
    <property type="match status" value="1"/>
</dbReference>
<evidence type="ECO:0000259" key="3">
    <source>
        <dbReference type="Pfam" id="PF20434"/>
    </source>
</evidence>